<protein>
    <submittedName>
        <fullName evidence="1">Uncharacterized protein</fullName>
    </submittedName>
</protein>
<dbReference type="EMBL" id="JACVVK020000280">
    <property type="protein sequence ID" value="KAK7480522.1"/>
    <property type="molecule type" value="Genomic_DNA"/>
</dbReference>
<organism evidence="1 2">
    <name type="scientific">Batillaria attramentaria</name>
    <dbReference type="NCBI Taxonomy" id="370345"/>
    <lineage>
        <taxon>Eukaryota</taxon>
        <taxon>Metazoa</taxon>
        <taxon>Spiralia</taxon>
        <taxon>Lophotrochozoa</taxon>
        <taxon>Mollusca</taxon>
        <taxon>Gastropoda</taxon>
        <taxon>Caenogastropoda</taxon>
        <taxon>Sorbeoconcha</taxon>
        <taxon>Cerithioidea</taxon>
        <taxon>Batillariidae</taxon>
        <taxon>Batillaria</taxon>
    </lineage>
</organism>
<proteinExistence type="predicted"/>
<evidence type="ECO:0000313" key="2">
    <source>
        <dbReference type="Proteomes" id="UP001519460"/>
    </source>
</evidence>
<accession>A0ABD0K0D4</accession>
<keyword evidence="2" id="KW-1185">Reference proteome</keyword>
<gene>
    <name evidence="1" type="ORF">BaRGS_00028256</name>
</gene>
<sequence>MHKVISSRTYHCSYLGNNFTTTEKAVSRLMKATHLSSDVYSDSISRVGTKLPDDGTCACVLFIHPSEQVPVALSGEALQGNSLKECVMLQMLDKATRLKSAQ</sequence>
<name>A0ABD0K0D4_9CAEN</name>
<dbReference type="Proteomes" id="UP001519460">
    <property type="component" value="Unassembled WGS sequence"/>
</dbReference>
<dbReference type="AlphaFoldDB" id="A0ABD0K0D4"/>
<comment type="caution">
    <text evidence="1">The sequence shown here is derived from an EMBL/GenBank/DDBJ whole genome shotgun (WGS) entry which is preliminary data.</text>
</comment>
<reference evidence="1 2" key="1">
    <citation type="journal article" date="2023" name="Sci. Data">
        <title>Genome assembly of the Korean intertidal mud-creeper Batillaria attramentaria.</title>
        <authorList>
            <person name="Patra A.K."/>
            <person name="Ho P.T."/>
            <person name="Jun S."/>
            <person name="Lee S.J."/>
            <person name="Kim Y."/>
            <person name="Won Y.J."/>
        </authorList>
    </citation>
    <scope>NUCLEOTIDE SEQUENCE [LARGE SCALE GENOMIC DNA]</scope>
    <source>
        <strain evidence="1">Wonlab-2016</strain>
    </source>
</reference>
<evidence type="ECO:0000313" key="1">
    <source>
        <dbReference type="EMBL" id="KAK7480522.1"/>
    </source>
</evidence>